<dbReference type="GeneID" id="24437657"/>
<keyword evidence="2" id="KW-1185">Reference proteome</keyword>
<dbReference type="InParanoid" id="W7XGP0"/>
<dbReference type="EMBL" id="GG662840">
    <property type="protein sequence ID" value="EWS76198.1"/>
    <property type="molecule type" value="Genomic_DNA"/>
</dbReference>
<organism evidence="1 2">
    <name type="scientific">Tetrahymena thermophila (strain SB210)</name>
    <dbReference type="NCBI Taxonomy" id="312017"/>
    <lineage>
        <taxon>Eukaryota</taxon>
        <taxon>Sar</taxon>
        <taxon>Alveolata</taxon>
        <taxon>Ciliophora</taxon>
        <taxon>Intramacronucleata</taxon>
        <taxon>Oligohymenophorea</taxon>
        <taxon>Hymenostomatida</taxon>
        <taxon>Tetrahymenina</taxon>
        <taxon>Tetrahymenidae</taxon>
        <taxon>Tetrahymena</taxon>
    </lineage>
</organism>
<dbReference type="KEGG" id="tet:TTHERM_000170529"/>
<proteinExistence type="predicted"/>
<gene>
    <name evidence="1" type="ORF">TTHERM_000170529</name>
</gene>
<protein>
    <submittedName>
        <fullName evidence="1">Uncharacterized protein</fullName>
    </submittedName>
</protein>
<reference evidence="2" key="1">
    <citation type="journal article" date="2006" name="PLoS Biol.">
        <title>Macronuclear genome sequence of the ciliate Tetrahymena thermophila, a model eukaryote.</title>
        <authorList>
            <person name="Eisen J.A."/>
            <person name="Coyne R.S."/>
            <person name="Wu M."/>
            <person name="Wu D."/>
            <person name="Thiagarajan M."/>
            <person name="Wortman J.R."/>
            <person name="Badger J.H."/>
            <person name="Ren Q."/>
            <person name="Amedeo P."/>
            <person name="Jones K.M."/>
            <person name="Tallon L.J."/>
            <person name="Delcher A.L."/>
            <person name="Salzberg S.L."/>
            <person name="Silva J.C."/>
            <person name="Haas B.J."/>
            <person name="Majoros W.H."/>
            <person name="Farzad M."/>
            <person name="Carlton J.M."/>
            <person name="Smith R.K. Jr."/>
            <person name="Garg J."/>
            <person name="Pearlman R.E."/>
            <person name="Karrer K.M."/>
            <person name="Sun L."/>
            <person name="Manning G."/>
            <person name="Elde N.C."/>
            <person name="Turkewitz A.P."/>
            <person name="Asai D.J."/>
            <person name="Wilkes D.E."/>
            <person name="Wang Y."/>
            <person name="Cai H."/>
            <person name="Collins K."/>
            <person name="Stewart B.A."/>
            <person name="Lee S.R."/>
            <person name="Wilamowska K."/>
            <person name="Weinberg Z."/>
            <person name="Ruzzo W.L."/>
            <person name="Wloga D."/>
            <person name="Gaertig J."/>
            <person name="Frankel J."/>
            <person name="Tsao C.-C."/>
            <person name="Gorovsky M.A."/>
            <person name="Keeling P.J."/>
            <person name="Waller R.F."/>
            <person name="Patron N.J."/>
            <person name="Cherry J.M."/>
            <person name="Stover N.A."/>
            <person name="Krieger C.J."/>
            <person name="del Toro C."/>
            <person name="Ryder H.F."/>
            <person name="Williamson S.C."/>
            <person name="Barbeau R.A."/>
            <person name="Hamilton E.P."/>
            <person name="Orias E."/>
        </authorList>
    </citation>
    <scope>NUCLEOTIDE SEQUENCE [LARGE SCALE GENOMIC DNA]</scope>
    <source>
        <strain evidence="2">SB210</strain>
    </source>
</reference>
<dbReference type="RefSeq" id="XP_012651245.1">
    <property type="nucleotide sequence ID" value="XM_012795791.1"/>
</dbReference>
<dbReference type="Proteomes" id="UP000009168">
    <property type="component" value="Unassembled WGS sequence"/>
</dbReference>
<evidence type="ECO:0000313" key="1">
    <source>
        <dbReference type="EMBL" id="EWS76198.1"/>
    </source>
</evidence>
<evidence type="ECO:0000313" key="2">
    <source>
        <dbReference type="Proteomes" id="UP000009168"/>
    </source>
</evidence>
<name>W7XGP0_TETTS</name>
<sequence length="277" mass="33205">MNKSIISVSIIIKNQSKTNQSLVSFSNSKFLSKSLIKKIYFSNINKQINLFQFHFVNSQFQIQNNYFNFQFTKKCYKIQTQYLIQISKQINSLNFILLFNKIISNNKDKQINYLHLFGCFLKLFRQFIDRINIYGIDTKSKQIIYLSKKLTFVQIKFIKQLMGCVQQKKMQTIDKKNHLDNKEEVANSFLSQHTELYVDIMQNQIDDKQGQSFCSQLATYTSLQSLTLDSSYQYKNQYNYSFYKKQICYNLIFYQVRYSYQQINQHQLFFNMLLILN</sequence>
<dbReference type="AlphaFoldDB" id="W7XGP0"/>
<accession>W7XGP0</accession>